<accession>A0A6A6U0M2</accession>
<evidence type="ECO:0000313" key="1">
    <source>
        <dbReference type="EMBL" id="KAF2665845.1"/>
    </source>
</evidence>
<dbReference type="EMBL" id="MU004240">
    <property type="protein sequence ID" value="KAF2665845.1"/>
    <property type="molecule type" value="Genomic_DNA"/>
</dbReference>
<name>A0A6A6U0M2_9PEZI</name>
<reference evidence="1" key="1">
    <citation type="journal article" date="2020" name="Stud. Mycol.">
        <title>101 Dothideomycetes genomes: a test case for predicting lifestyles and emergence of pathogens.</title>
        <authorList>
            <person name="Haridas S."/>
            <person name="Albert R."/>
            <person name="Binder M."/>
            <person name="Bloem J."/>
            <person name="Labutti K."/>
            <person name="Salamov A."/>
            <person name="Andreopoulos B."/>
            <person name="Baker S."/>
            <person name="Barry K."/>
            <person name="Bills G."/>
            <person name="Bluhm B."/>
            <person name="Cannon C."/>
            <person name="Castanera R."/>
            <person name="Culley D."/>
            <person name="Daum C."/>
            <person name="Ezra D."/>
            <person name="Gonzalez J."/>
            <person name="Henrissat B."/>
            <person name="Kuo A."/>
            <person name="Liang C."/>
            <person name="Lipzen A."/>
            <person name="Lutzoni F."/>
            <person name="Magnuson J."/>
            <person name="Mondo S."/>
            <person name="Nolan M."/>
            <person name="Ohm R."/>
            <person name="Pangilinan J."/>
            <person name="Park H.-J."/>
            <person name="Ramirez L."/>
            <person name="Alfaro M."/>
            <person name="Sun H."/>
            <person name="Tritt A."/>
            <person name="Yoshinaga Y."/>
            <person name="Zwiers L.-H."/>
            <person name="Turgeon B."/>
            <person name="Goodwin S."/>
            <person name="Spatafora J."/>
            <person name="Crous P."/>
            <person name="Grigoriev I."/>
        </authorList>
    </citation>
    <scope>NUCLEOTIDE SEQUENCE</scope>
    <source>
        <strain evidence="1">CBS 115976</strain>
    </source>
</reference>
<dbReference type="AlphaFoldDB" id="A0A6A6U0M2"/>
<dbReference type="Proteomes" id="UP000799302">
    <property type="component" value="Unassembled WGS sequence"/>
</dbReference>
<sequence>MGKFAAQCGMNQSRSKTNNLVVTELALLAQYRAHQAADRRADIIIKVHFTDRSNDSDTIVLAESCRGKTWIDCRQAPIIVKSTSRYFPRRVWVGRCLKRKRRLVSNVQLDLDELFLGDLDTKTVNNVQLLVNHHLNFDTARPLAMRSFWGAGPSSSRVTFA</sequence>
<gene>
    <name evidence="1" type="ORF">BT63DRAFT_417368</name>
</gene>
<evidence type="ECO:0000313" key="2">
    <source>
        <dbReference type="Proteomes" id="UP000799302"/>
    </source>
</evidence>
<proteinExistence type="predicted"/>
<organism evidence="1 2">
    <name type="scientific">Microthyrium microscopicum</name>
    <dbReference type="NCBI Taxonomy" id="703497"/>
    <lineage>
        <taxon>Eukaryota</taxon>
        <taxon>Fungi</taxon>
        <taxon>Dikarya</taxon>
        <taxon>Ascomycota</taxon>
        <taxon>Pezizomycotina</taxon>
        <taxon>Dothideomycetes</taxon>
        <taxon>Dothideomycetes incertae sedis</taxon>
        <taxon>Microthyriales</taxon>
        <taxon>Microthyriaceae</taxon>
        <taxon>Microthyrium</taxon>
    </lineage>
</organism>
<protein>
    <submittedName>
        <fullName evidence="1">Uncharacterized protein</fullName>
    </submittedName>
</protein>
<keyword evidence="2" id="KW-1185">Reference proteome</keyword>